<dbReference type="SUPFAM" id="SSF109604">
    <property type="entry name" value="HD-domain/PDEase-like"/>
    <property type="match status" value="1"/>
</dbReference>
<sequence>MLKKSFPAQDFRLPPVPGYDKIPPRLPLEKVYFAASRVFNALRAFCGDMLREFNTARQPPLERARALLDETAAVLSLNYNALLGVMMGDLDGEYRPAHCARTSILALLAGLQLGLSPERARNLGLSAMFCDVGMALLPDIPGCPHPLTLPAEGGVDALRQHPVLGLGCMAHNVRCREILRGIAEHHERVDGTGYPVGLRGERISLAGKILAVADSYDALICVHPHSAPLPPHLALARLRDLGGAAFDRDVLEHVIRCLGAYPVGSVVETADGRRAVVVGNSPDTPLQPVVRPLRSFSENAAGPGAFCAQKAGRITTVFSLSGQWGGPGEFNA</sequence>
<accession>A0A0X8JKA9</accession>
<dbReference type="GO" id="GO:0016787">
    <property type="term" value="F:hydrolase activity"/>
    <property type="evidence" value="ECO:0007669"/>
    <property type="project" value="UniProtKB-KW"/>
</dbReference>
<name>A0A0X8JKA9_9BACT</name>
<protein>
    <submittedName>
        <fullName evidence="2">Phosphohydrolase</fullName>
    </submittedName>
</protein>
<dbReference type="InterPro" id="IPR003607">
    <property type="entry name" value="HD/PDEase_dom"/>
</dbReference>
<feature type="domain" description="HD-GYP" evidence="1">
    <location>
        <begin position="73"/>
        <end position="270"/>
    </location>
</feature>
<evidence type="ECO:0000313" key="2">
    <source>
        <dbReference type="EMBL" id="AMD90354.1"/>
    </source>
</evidence>
<dbReference type="PANTHER" id="PTHR43155">
    <property type="entry name" value="CYCLIC DI-GMP PHOSPHODIESTERASE PA4108-RELATED"/>
    <property type="match status" value="1"/>
</dbReference>
<dbReference type="Gene3D" id="1.10.3210.10">
    <property type="entry name" value="Hypothetical protein af1432"/>
    <property type="match status" value="1"/>
</dbReference>
<organism evidence="2 3">
    <name type="scientific">Desulfovibrio fairfieldensis</name>
    <dbReference type="NCBI Taxonomy" id="44742"/>
    <lineage>
        <taxon>Bacteria</taxon>
        <taxon>Pseudomonadati</taxon>
        <taxon>Thermodesulfobacteriota</taxon>
        <taxon>Desulfovibrionia</taxon>
        <taxon>Desulfovibrionales</taxon>
        <taxon>Desulfovibrionaceae</taxon>
        <taxon>Desulfovibrio</taxon>
    </lineage>
</organism>
<evidence type="ECO:0000313" key="3">
    <source>
        <dbReference type="Proteomes" id="UP000069241"/>
    </source>
</evidence>
<dbReference type="CDD" id="cd00077">
    <property type="entry name" value="HDc"/>
    <property type="match status" value="1"/>
</dbReference>
<dbReference type="EMBL" id="CP014229">
    <property type="protein sequence ID" value="AMD90354.1"/>
    <property type="molecule type" value="Genomic_DNA"/>
</dbReference>
<proteinExistence type="predicted"/>
<dbReference type="InterPro" id="IPR037522">
    <property type="entry name" value="HD_GYP_dom"/>
</dbReference>
<dbReference type="KEGG" id="dfi:AXF13_09620"/>
<dbReference type="PROSITE" id="PS51832">
    <property type="entry name" value="HD_GYP"/>
    <property type="match status" value="1"/>
</dbReference>
<reference evidence="3" key="1">
    <citation type="submission" date="2016-02" db="EMBL/GenBank/DDBJ databases">
        <authorList>
            <person name="Holder M.E."/>
            <person name="Ajami N.J."/>
            <person name="Petrosino J.F."/>
        </authorList>
    </citation>
    <scope>NUCLEOTIDE SEQUENCE [LARGE SCALE GENOMIC DNA]</scope>
    <source>
        <strain evidence="3">CCUG 45958</strain>
    </source>
</reference>
<dbReference type="Proteomes" id="UP000069241">
    <property type="component" value="Chromosome"/>
</dbReference>
<dbReference type="PANTHER" id="PTHR43155:SF2">
    <property type="entry name" value="CYCLIC DI-GMP PHOSPHODIESTERASE PA4108"/>
    <property type="match status" value="1"/>
</dbReference>
<dbReference type="Pfam" id="PF13487">
    <property type="entry name" value="HD_5"/>
    <property type="match status" value="1"/>
</dbReference>
<evidence type="ECO:0000259" key="1">
    <source>
        <dbReference type="PROSITE" id="PS51832"/>
    </source>
</evidence>
<dbReference type="STRING" id="44742.AXF13_09620"/>
<keyword evidence="2" id="KW-0378">Hydrolase</keyword>
<keyword evidence="3" id="KW-1185">Reference proteome</keyword>
<gene>
    <name evidence="2" type="ORF">AXF13_09620</name>
</gene>
<dbReference type="AlphaFoldDB" id="A0A0X8JKA9"/>